<evidence type="ECO:0000259" key="2">
    <source>
        <dbReference type="Pfam" id="PF05729"/>
    </source>
</evidence>
<evidence type="ECO:0000256" key="1">
    <source>
        <dbReference type="SAM" id="MobiDB-lite"/>
    </source>
</evidence>
<dbReference type="EMBL" id="CP076364">
    <property type="protein sequence ID" value="QWK92841.1"/>
    <property type="molecule type" value="Genomic_DNA"/>
</dbReference>
<feature type="region of interest" description="Disordered" evidence="1">
    <location>
        <begin position="272"/>
        <end position="292"/>
    </location>
</feature>
<dbReference type="RefSeq" id="WP_215507615.1">
    <property type="nucleotide sequence ID" value="NZ_CP076364.1"/>
</dbReference>
<keyword evidence="4" id="KW-1185">Reference proteome</keyword>
<reference evidence="3" key="1">
    <citation type="submission" date="2021-06" db="EMBL/GenBank/DDBJ databases">
        <authorList>
            <person name="Lee C.-S."/>
            <person name="Jin L."/>
        </authorList>
    </citation>
    <scope>NUCLEOTIDE SEQUENCE</scope>
    <source>
        <strain evidence="3">Con5</strain>
        <plasmid evidence="3">p3</plasmid>
    </source>
</reference>
<accession>A0A975S3W5</accession>
<dbReference type="InterPro" id="IPR027417">
    <property type="entry name" value="P-loop_NTPase"/>
</dbReference>
<gene>
    <name evidence="3" type="ORF">KM031_20690</name>
</gene>
<proteinExistence type="predicted"/>
<sequence>MTETGGSATQAGIFYQNTVAALALADLLDLDQLSARERLLEVRVESTEHVDDIVLCFADGHRDFQSVKLSLRVQNGAWTALWQSLHAQLQSGFGPVDQLTIVVAERNAASDAVAQLCERAATAVDQAGFVGRLADAQSRALASIEKITGGAQSAFELLRRMRLLHFAQDSIESELGRRRLTGASPSLPSLLPILRDIVGGAARRRGLFRPASLRRRLKLEHDLLLGEPPEWGLAAFRTATRQIARLTIPGTSVSGTAEDMFVWPRARTLDTSKRTDFESENPEQSGTSEEVGIDLRTFPTDQFDRVVVVAGPGHGKSALLTTIAGRLAAGPLVPVAVPLASLAAAATGVIQFLRTTMSTELEISADWERLAEQGLLVLLLDGLDEVPATSRPQLMRRITNFSARYPQSPWILTVRDAAVLGDLPQSAIVELLPLSDGDIERFAATMRDRLGSLQPWQVVRRLKLYPDLDRLARIPLFLMMLLATTDINDPRPLTRSDLIESYLAILFSPGRSKATGASDDRSVILRAIAETLAFERLEKQEIGATEREVRAVINRFVSDVAEADVLFEQLRTNGILRPQSAIRLQFPYPIVQEYLAARHLIDKYLDSLHQRIEDAVQRPWAQVIQFALELAPDPEPVIEAILLRDDDAFATGLRLVGRCIANGAIVSETLRLDVAERLAAFWVQAPSDARERVGRVLADGFWHVASPKLEAALHHRWLLDQGAGDILSKRSDRKLTLSVLQGLIAKARNSTGIHHSFKYALRAAGDDALQAIINAMNPDTADADVVSDISGLFWNFDTASISPALALKVARDERLPWQARFRAYLLAGAPLENAGVELAIKGIEQADWDRNYAARDLIGVHADPSAFFEQLLRSPTIPLDRRVELAASIGHHIEDHSERRRLARILVKDNSIDLEVRIALRLMEARYSDAEQFRSLVDDIPSLPAQHVATTIALFGHYPDPALAEHAAVLTRARAQSNADIVRIANSVTTGMRSIFEMDWGFGGLIRAAPPHPGILPWIELLEDWCDRADLTPAERMQVRTAAVGLGSEPMAAALERDLLVIDDFDAEVWTTDDEYGHTISHVLHQLKRRLRELPDDLVERLLRSKRYNIARYAVQALGDRGDNQALRRLIEAHRVIPEWSLRDVAANQIEQLAARLQIVVRKDGSSYRID</sequence>
<dbReference type="AlphaFoldDB" id="A0A975S3W5"/>
<name>A0A975S3W5_9RHOB</name>
<dbReference type="Gene3D" id="3.40.50.300">
    <property type="entry name" value="P-loop containing nucleotide triphosphate hydrolases"/>
    <property type="match status" value="1"/>
</dbReference>
<dbReference type="KEGG" id="gfu:KM031_20690"/>
<dbReference type="Pfam" id="PF05729">
    <property type="entry name" value="NACHT"/>
    <property type="match status" value="1"/>
</dbReference>
<feature type="domain" description="NACHT" evidence="2">
    <location>
        <begin position="305"/>
        <end position="443"/>
    </location>
</feature>
<protein>
    <submittedName>
        <fullName evidence="3">NACHT domain-containing protein</fullName>
    </submittedName>
</protein>
<dbReference type="InterPro" id="IPR007111">
    <property type="entry name" value="NACHT_NTPase"/>
</dbReference>
<evidence type="ECO:0000313" key="4">
    <source>
        <dbReference type="Proteomes" id="UP000679352"/>
    </source>
</evidence>
<evidence type="ECO:0000313" key="3">
    <source>
        <dbReference type="EMBL" id="QWK92841.1"/>
    </source>
</evidence>
<geneLocation type="plasmid" evidence="3 4">
    <name>p3</name>
</geneLocation>
<organism evidence="3 4">
    <name type="scientific">Gemmobacter fulvus</name>
    <dbReference type="NCBI Taxonomy" id="2840474"/>
    <lineage>
        <taxon>Bacteria</taxon>
        <taxon>Pseudomonadati</taxon>
        <taxon>Pseudomonadota</taxon>
        <taxon>Alphaproteobacteria</taxon>
        <taxon>Rhodobacterales</taxon>
        <taxon>Paracoccaceae</taxon>
        <taxon>Gemmobacter</taxon>
    </lineage>
</organism>
<dbReference type="Proteomes" id="UP000679352">
    <property type="component" value="Plasmid p3"/>
</dbReference>
<keyword evidence="3" id="KW-0614">Plasmid</keyword>